<organism evidence="2 3">
    <name type="scientific">Mycobacterium pseudoshottsii</name>
    <dbReference type="NCBI Taxonomy" id="265949"/>
    <lineage>
        <taxon>Bacteria</taxon>
        <taxon>Bacillati</taxon>
        <taxon>Actinomycetota</taxon>
        <taxon>Actinomycetes</taxon>
        <taxon>Mycobacteriales</taxon>
        <taxon>Mycobacteriaceae</taxon>
        <taxon>Mycobacterium</taxon>
        <taxon>Mycobacterium ulcerans group</taxon>
    </lineage>
</organism>
<evidence type="ECO:0000313" key="2">
    <source>
        <dbReference type="EMBL" id="BDN80568.1"/>
    </source>
</evidence>
<dbReference type="EMBL" id="AP026367">
    <property type="protein sequence ID" value="BDN80568.1"/>
    <property type="molecule type" value="Genomic_DNA"/>
</dbReference>
<evidence type="ECO:0000313" key="3">
    <source>
        <dbReference type="Proteomes" id="UP001058626"/>
    </source>
</evidence>
<evidence type="ECO:0000256" key="1">
    <source>
        <dbReference type="SAM" id="MobiDB-lite"/>
    </source>
</evidence>
<feature type="region of interest" description="Disordered" evidence="1">
    <location>
        <begin position="13"/>
        <end position="56"/>
    </location>
</feature>
<accession>A0A9N7LN97</accession>
<proteinExistence type="predicted"/>
<gene>
    <name evidence="2" type="ORF">NJB1907Z4_C07830</name>
</gene>
<reference evidence="2" key="1">
    <citation type="submission" date="2022-06" db="EMBL/GenBank/DDBJ databases">
        <title>Complete genome sequence of Mycobacterium pseudoshottsii NJB1907-Z4.</title>
        <authorList>
            <person name="Komine T."/>
            <person name="Fukano H."/>
            <person name="Wada S."/>
        </authorList>
    </citation>
    <scope>NUCLEOTIDE SEQUENCE</scope>
    <source>
        <strain evidence="2">NJB1907-Z4</strain>
    </source>
</reference>
<name>A0A9N7LN97_9MYCO</name>
<protein>
    <submittedName>
        <fullName evidence="2">Uncharacterized protein</fullName>
    </submittedName>
</protein>
<dbReference type="AlphaFoldDB" id="A0A9N7LN97"/>
<sequence>MRAFEHGDVVVAAISQPHRGTQSGGSGADYRDPLGHDASAAVPVGPANVGRPGGRNGIDDFLSKDLTLSPDRLIRDDGAEPISAPATFSIAKNSCTTRI</sequence>
<dbReference type="Proteomes" id="UP001058626">
    <property type="component" value="Chromosome"/>
</dbReference>
<keyword evidence="3" id="KW-1185">Reference proteome</keyword>